<reference evidence="1" key="1">
    <citation type="journal article" date="2012" name="Nature">
        <title>The oyster genome reveals stress adaptation and complexity of shell formation.</title>
        <authorList>
            <person name="Zhang G."/>
            <person name="Fang X."/>
            <person name="Guo X."/>
            <person name="Li L."/>
            <person name="Luo R."/>
            <person name="Xu F."/>
            <person name="Yang P."/>
            <person name="Zhang L."/>
            <person name="Wang X."/>
            <person name="Qi H."/>
            <person name="Xiong Z."/>
            <person name="Que H."/>
            <person name="Xie Y."/>
            <person name="Holland P.W."/>
            <person name="Paps J."/>
            <person name="Zhu Y."/>
            <person name="Wu F."/>
            <person name="Chen Y."/>
            <person name="Wang J."/>
            <person name="Peng C."/>
            <person name="Meng J."/>
            <person name="Yang L."/>
            <person name="Liu J."/>
            <person name="Wen B."/>
            <person name="Zhang N."/>
            <person name="Huang Z."/>
            <person name="Zhu Q."/>
            <person name="Feng Y."/>
            <person name="Mount A."/>
            <person name="Hedgecock D."/>
            <person name="Xu Z."/>
            <person name="Liu Y."/>
            <person name="Domazet-Loso T."/>
            <person name="Du Y."/>
            <person name="Sun X."/>
            <person name="Zhang S."/>
            <person name="Liu B."/>
            <person name="Cheng P."/>
            <person name="Jiang X."/>
            <person name="Li J."/>
            <person name="Fan D."/>
            <person name="Wang W."/>
            <person name="Fu W."/>
            <person name="Wang T."/>
            <person name="Wang B."/>
            <person name="Zhang J."/>
            <person name="Peng Z."/>
            <person name="Li Y."/>
            <person name="Li N."/>
            <person name="Wang J."/>
            <person name="Chen M."/>
            <person name="He Y."/>
            <person name="Tan F."/>
            <person name="Song X."/>
            <person name="Zheng Q."/>
            <person name="Huang R."/>
            <person name="Yang H."/>
            <person name="Du X."/>
            <person name="Chen L."/>
            <person name="Yang M."/>
            <person name="Gaffney P.M."/>
            <person name="Wang S."/>
            <person name="Luo L."/>
            <person name="She Z."/>
            <person name="Ming Y."/>
            <person name="Huang W."/>
            <person name="Zhang S."/>
            <person name="Huang B."/>
            <person name="Zhang Y."/>
            <person name="Qu T."/>
            <person name="Ni P."/>
            <person name="Miao G."/>
            <person name="Wang J."/>
            <person name="Wang Q."/>
            <person name="Steinberg C.E."/>
            <person name="Wang H."/>
            <person name="Li N."/>
            <person name="Qian L."/>
            <person name="Zhang G."/>
            <person name="Li Y."/>
            <person name="Yang H."/>
            <person name="Liu X."/>
            <person name="Wang J."/>
            <person name="Yin Y."/>
            <person name="Wang J."/>
        </authorList>
    </citation>
    <scope>NUCLEOTIDE SEQUENCE [LARGE SCALE GENOMIC DNA]</scope>
    <source>
        <strain evidence="1">05x7-T-G4-1.051#20</strain>
    </source>
</reference>
<evidence type="ECO:0000313" key="1">
    <source>
        <dbReference type="EMBL" id="EKC27366.1"/>
    </source>
</evidence>
<gene>
    <name evidence="1" type="ORF">CGI_10008355</name>
</gene>
<dbReference type="InParanoid" id="K1R0U9"/>
<sequence length="60" mass="6629">MASSMKGTCEKSKPPAKYDECLTGYEIVSALQNIEPTEHLQCDGKINNVSFHIAQENTDL</sequence>
<name>K1R0U9_MAGGI</name>
<dbReference type="AlphaFoldDB" id="K1R0U9"/>
<dbReference type="EMBL" id="JH815770">
    <property type="protein sequence ID" value="EKC27366.1"/>
    <property type="molecule type" value="Genomic_DNA"/>
</dbReference>
<protein>
    <submittedName>
        <fullName evidence="1">Uncharacterized protein</fullName>
    </submittedName>
</protein>
<accession>K1R0U9</accession>
<proteinExistence type="predicted"/>
<dbReference type="HOGENOM" id="CLU_2943958_0_0_1"/>
<organism evidence="1">
    <name type="scientific">Magallana gigas</name>
    <name type="common">Pacific oyster</name>
    <name type="synonym">Crassostrea gigas</name>
    <dbReference type="NCBI Taxonomy" id="29159"/>
    <lineage>
        <taxon>Eukaryota</taxon>
        <taxon>Metazoa</taxon>
        <taxon>Spiralia</taxon>
        <taxon>Lophotrochozoa</taxon>
        <taxon>Mollusca</taxon>
        <taxon>Bivalvia</taxon>
        <taxon>Autobranchia</taxon>
        <taxon>Pteriomorphia</taxon>
        <taxon>Ostreida</taxon>
        <taxon>Ostreoidea</taxon>
        <taxon>Ostreidae</taxon>
        <taxon>Magallana</taxon>
    </lineage>
</organism>